<protein>
    <submittedName>
        <fullName evidence="1">Uncharacterized protein</fullName>
    </submittedName>
</protein>
<name>A0A5S9BZH5_9CAUD</name>
<dbReference type="EMBL" id="AP019525">
    <property type="protein sequence ID" value="BBI90888.1"/>
    <property type="molecule type" value="Genomic_DNA"/>
</dbReference>
<proteinExistence type="predicted"/>
<dbReference type="Proteomes" id="UP000424080">
    <property type="component" value="Segment"/>
</dbReference>
<reference evidence="1 2" key="1">
    <citation type="journal article" date="2019" name="Arch. Virol.">
        <title>A novel jumbo Tenacibaculum maritimum lytic phage with head-fiber-like appendages.</title>
        <authorList>
            <person name="Kawato Y."/>
            <person name="Istiqomah I."/>
            <person name="Gaafar A.Y."/>
            <person name="Hanaoka M."/>
            <person name="Ishimaru K."/>
            <person name="Yasuike M."/>
            <person name="Nishiki I."/>
            <person name="Nakamura Y."/>
            <person name="Fujiwara A."/>
            <person name="Nakai T."/>
        </authorList>
    </citation>
    <scope>NUCLEOTIDE SEQUENCE [LARGE SCALE GENOMIC DNA]</scope>
    <source>
        <strain evidence="1 2">PTm5</strain>
    </source>
</reference>
<sequence>MKELIKHIQESFDNTDNEVVIDNSFVSESVEQMNEGANDPLSDISKLHTLEPIKIRRALVKLLKMFYEKQGWDKSSPKAYNDIDVVSIKGYPKHILRNEFRNNKKAVELFSPMLKASDKLYDFNTEYIKVHNALFAEYSKIGKAEILNAVEDTNIQSILRNQLDDEGDAVSVFVFLSESDFAEVGFRMYSEKEIIKALKPLKKILNDYEIKSVRDGFALSGSLKSFDKATKKLRADWVKKVIKSGK</sequence>
<accession>A0A5S9BZH5</accession>
<evidence type="ECO:0000313" key="1">
    <source>
        <dbReference type="EMBL" id="BBI90888.1"/>
    </source>
</evidence>
<organism evidence="1 2">
    <name type="scientific">Tenacibaculum phage PTm5</name>
    <dbReference type="NCBI Taxonomy" id="2547426"/>
    <lineage>
        <taxon>Viruses</taxon>
        <taxon>Duplodnaviria</taxon>
        <taxon>Heunggongvirae</taxon>
        <taxon>Uroviricota</taxon>
        <taxon>Caudoviricetes</taxon>
        <taxon>Shirahamavirus</taxon>
        <taxon>Shirahamavirus PTm1</taxon>
    </lineage>
</organism>
<evidence type="ECO:0000313" key="2">
    <source>
        <dbReference type="Proteomes" id="UP000424080"/>
    </source>
</evidence>